<organism evidence="1 2">
    <name type="scientific">Smallanthus sonchifolius</name>
    <dbReference type="NCBI Taxonomy" id="185202"/>
    <lineage>
        <taxon>Eukaryota</taxon>
        <taxon>Viridiplantae</taxon>
        <taxon>Streptophyta</taxon>
        <taxon>Embryophyta</taxon>
        <taxon>Tracheophyta</taxon>
        <taxon>Spermatophyta</taxon>
        <taxon>Magnoliopsida</taxon>
        <taxon>eudicotyledons</taxon>
        <taxon>Gunneridae</taxon>
        <taxon>Pentapetalae</taxon>
        <taxon>asterids</taxon>
        <taxon>campanulids</taxon>
        <taxon>Asterales</taxon>
        <taxon>Asteraceae</taxon>
        <taxon>Asteroideae</taxon>
        <taxon>Heliantheae alliance</taxon>
        <taxon>Millerieae</taxon>
        <taxon>Smallanthus</taxon>
    </lineage>
</organism>
<proteinExistence type="predicted"/>
<gene>
    <name evidence="1" type="ORF">L1987_45575</name>
</gene>
<accession>A0ACB9FXY8</accession>
<dbReference type="EMBL" id="CM042032">
    <property type="protein sequence ID" value="KAI3775821.1"/>
    <property type="molecule type" value="Genomic_DNA"/>
</dbReference>
<protein>
    <submittedName>
        <fullName evidence="1">Uncharacterized protein</fullName>
    </submittedName>
</protein>
<reference evidence="2" key="1">
    <citation type="journal article" date="2022" name="Mol. Ecol. Resour.">
        <title>The genomes of chicory, endive, great burdock and yacon provide insights into Asteraceae palaeo-polyploidization history and plant inulin production.</title>
        <authorList>
            <person name="Fan W."/>
            <person name="Wang S."/>
            <person name="Wang H."/>
            <person name="Wang A."/>
            <person name="Jiang F."/>
            <person name="Liu H."/>
            <person name="Zhao H."/>
            <person name="Xu D."/>
            <person name="Zhang Y."/>
        </authorList>
    </citation>
    <scope>NUCLEOTIDE SEQUENCE [LARGE SCALE GENOMIC DNA]</scope>
    <source>
        <strain evidence="2">cv. Yunnan</strain>
    </source>
</reference>
<reference evidence="1 2" key="2">
    <citation type="journal article" date="2022" name="Mol. Ecol. Resour.">
        <title>The genomes of chicory, endive, great burdock and yacon provide insights into Asteraceae paleo-polyploidization history and plant inulin production.</title>
        <authorList>
            <person name="Fan W."/>
            <person name="Wang S."/>
            <person name="Wang H."/>
            <person name="Wang A."/>
            <person name="Jiang F."/>
            <person name="Liu H."/>
            <person name="Zhao H."/>
            <person name="Xu D."/>
            <person name="Zhang Y."/>
        </authorList>
    </citation>
    <scope>NUCLEOTIDE SEQUENCE [LARGE SCALE GENOMIC DNA]</scope>
    <source>
        <strain evidence="2">cv. Yunnan</strain>
        <tissue evidence="1">Leaves</tissue>
    </source>
</reference>
<comment type="caution">
    <text evidence="1">The sequence shown here is derived from an EMBL/GenBank/DDBJ whole genome shotgun (WGS) entry which is preliminary data.</text>
</comment>
<evidence type="ECO:0000313" key="1">
    <source>
        <dbReference type="EMBL" id="KAI3775821.1"/>
    </source>
</evidence>
<keyword evidence="2" id="KW-1185">Reference proteome</keyword>
<evidence type="ECO:0000313" key="2">
    <source>
        <dbReference type="Proteomes" id="UP001056120"/>
    </source>
</evidence>
<name>A0ACB9FXY8_9ASTR</name>
<dbReference type="Proteomes" id="UP001056120">
    <property type="component" value="Linkage Group LG15"/>
</dbReference>
<sequence>MFSDTNNSPELTTSSRELTNCSSELTRSSSELASRSSQLTSSSRELTRTAGDTACFQDFETATQQCSSDANNKFTEPTLADQSLDDINIKNSNPGLVTESLPTVTTSVAKAGRTDTKNACGRDINVNLDVDPMVTESFQSVCTPRSSISKFPPFTPAARVCPEAAIHLQLMKDMLISISNDLLDNAGELSSDQIEKLRQDRLQLNKQIKHLEKYILIDNEECKSNFSAYTVTTARALQYATPLSFSARIDPVRLDDQFYMDNKTDGNDNKWDPSALSCSSVGNFGDFSAPVERDYVRKYVEVNYIEGSDDEKWSKRDFTWTKSWRVASSVRRANNKKVFGNHSFRPNQREVINATMSRHDVFVLMPTGGGKSLTYQGKLVGYTTDTKFGPPLSSRTERALRWLHL</sequence>